<dbReference type="InterPro" id="IPR036388">
    <property type="entry name" value="WH-like_DNA-bd_sf"/>
</dbReference>
<dbReference type="SUPFAM" id="SSF46785">
    <property type="entry name" value="Winged helix' DNA-binding domain"/>
    <property type="match status" value="1"/>
</dbReference>
<reference evidence="7 8" key="1">
    <citation type="submission" date="2016-10" db="EMBL/GenBank/DDBJ databases">
        <title>Alkaliphiles isolated from bioreactors.</title>
        <authorList>
            <person name="Salah Z."/>
            <person name="Rout S.P."/>
            <person name="Humphreys P.N."/>
        </authorList>
    </citation>
    <scope>NUCLEOTIDE SEQUENCE [LARGE SCALE GENOMIC DNA]</scope>
    <source>
        <strain evidence="7 8">ZS02</strain>
    </source>
</reference>
<protein>
    <recommendedName>
        <fullName evidence="6">HTH gntR-type domain-containing protein</fullName>
    </recommendedName>
</protein>
<evidence type="ECO:0000256" key="5">
    <source>
        <dbReference type="ARBA" id="ARBA00023163"/>
    </source>
</evidence>
<keyword evidence="3" id="KW-0805">Transcription regulation</keyword>
<dbReference type="GO" id="GO:0003677">
    <property type="term" value="F:DNA binding"/>
    <property type="evidence" value="ECO:0007669"/>
    <property type="project" value="UniProtKB-KW"/>
</dbReference>
<keyword evidence="2" id="KW-0663">Pyridoxal phosphate</keyword>
<dbReference type="RefSeq" id="WP_076093656.1">
    <property type="nucleotide sequence ID" value="NZ_MTHD01000002.1"/>
</dbReference>
<dbReference type="InterPro" id="IPR051446">
    <property type="entry name" value="HTH_trans_reg/aminotransferase"/>
</dbReference>
<sequence>MALELVLAELRSPPAPGEARQQRLYRVLKQAMLEGRLHAGLRLPASRQLAIDCGMSRNGVLYAYQQLLAEGFLAADRGGTRVAALPQRSEQPAGVARAGILSRRAGTLIATQRGETALPFAPGVPDLNAFPWPVWARMLQDAWREVGARHLAYAAAGGEPALRIAVAAFLAARRGVACTPEQVFIVPGGNVALDACARLLADPGDVVWLEDPGYPAARNAMLAAGLRAVPVAVDDEGMVADDALWRTQSPRLIFLTPSHQYPGGSVLSLERRLALLNRLEAGGNWLIEDDYDSEFNHARPGARPLPAIQGLRPEAPVIYLGTFSKLLYPGLRIAYLVVPRWAVSSFGQALSELYRGGQAVEQRALARMLDSGRITRHLRTMAPIYRERQQILRSALQESFGEVRIAGGQAGLHLTLHLPDAPPDTDIVAAAARLGVSARALSRYFAGRGGDNGLVLGYGMADAVMIPELVRRLALATEQAAMA</sequence>
<name>A0A1R1I8C6_9RHOO</name>
<dbReference type="InterPro" id="IPR015421">
    <property type="entry name" value="PyrdxlP-dep_Trfase_major"/>
</dbReference>
<evidence type="ECO:0000256" key="2">
    <source>
        <dbReference type="ARBA" id="ARBA00022898"/>
    </source>
</evidence>
<evidence type="ECO:0000313" key="8">
    <source>
        <dbReference type="Proteomes" id="UP000187526"/>
    </source>
</evidence>
<dbReference type="Gene3D" id="3.40.640.10">
    <property type="entry name" value="Type I PLP-dependent aspartate aminotransferase-like (Major domain)"/>
    <property type="match status" value="1"/>
</dbReference>
<gene>
    <name evidence="7" type="ORF">BJN45_07710</name>
</gene>
<keyword evidence="5" id="KW-0804">Transcription</keyword>
<keyword evidence="4" id="KW-0238">DNA-binding</keyword>
<dbReference type="CDD" id="cd00609">
    <property type="entry name" value="AAT_like"/>
    <property type="match status" value="1"/>
</dbReference>
<dbReference type="InterPro" id="IPR000524">
    <property type="entry name" value="Tscrpt_reg_HTH_GntR"/>
</dbReference>
<dbReference type="InterPro" id="IPR004839">
    <property type="entry name" value="Aminotransferase_I/II_large"/>
</dbReference>
<dbReference type="EMBL" id="MTHD01000002">
    <property type="protein sequence ID" value="OMG55028.1"/>
    <property type="molecule type" value="Genomic_DNA"/>
</dbReference>
<dbReference type="OrthoDB" id="9804020at2"/>
<feature type="domain" description="HTH gntR-type" evidence="6">
    <location>
        <begin position="18"/>
        <end position="85"/>
    </location>
</feature>
<evidence type="ECO:0000313" key="7">
    <source>
        <dbReference type="EMBL" id="OMG55028.1"/>
    </source>
</evidence>
<dbReference type="Proteomes" id="UP000187526">
    <property type="component" value="Unassembled WGS sequence"/>
</dbReference>
<dbReference type="GO" id="GO:0003700">
    <property type="term" value="F:DNA-binding transcription factor activity"/>
    <property type="evidence" value="ECO:0007669"/>
    <property type="project" value="InterPro"/>
</dbReference>
<dbReference type="SUPFAM" id="SSF53383">
    <property type="entry name" value="PLP-dependent transferases"/>
    <property type="match status" value="1"/>
</dbReference>
<dbReference type="Pfam" id="PF00155">
    <property type="entry name" value="Aminotran_1_2"/>
    <property type="match status" value="1"/>
</dbReference>
<dbReference type="InterPro" id="IPR036390">
    <property type="entry name" value="WH_DNA-bd_sf"/>
</dbReference>
<evidence type="ECO:0000256" key="4">
    <source>
        <dbReference type="ARBA" id="ARBA00023125"/>
    </source>
</evidence>
<dbReference type="PROSITE" id="PS50949">
    <property type="entry name" value="HTH_GNTR"/>
    <property type="match status" value="1"/>
</dbReference>
<dbReference type="Pfam" id="PF00392">
    <property type="entry name" value="GntR"/>
    <property type="match status" value="1"/>
</dbReference>
<accession>A0A1R1I8C6</accession>
<dbReference type="STRING" id="418702.BJN45_07710"/>
<dbReference type="PANTHER" id="PTHR46577">
    <property type="entry name" value="HTH-TYPE TRANSCRIPTIONAL REGULATORY PROTEIN GABR"/>
    <property type="match status" value="1"/>
</dbReference>
<comment type="similarity">
    <text evidence="1">In the C-terminal section; belongs to the class-I pyridoxal-phosphate-dependent aminotransferase family.</text>
</comment>
<evidence type="ECO:0000259" key="6">
    <source>
        <dbReference type="PROSITE" id="PS50949"/>
    </source>
</evidence>
<dbReference type="SMART" id="SM00345">
    <property type="entry name" value="HTH_GNTR"/>
    <property type="match status" value="1"/>
</dbReference>
<dbReference type="GO" id="GO:0030170">
    <property type="term" value="F:pyridoxal phosphate binding"/>
    <property type="evidence" value="ECO:0007669"/>
    <property type="project" value="InterPro"/>
</dbReference>
<evidence type="ECO:0000256" key="1">
    <source>
        <dbReference type="ARBA" id="ARBA00005384"/>
    </source>
</evidence>
<evidence type="ECO:0000256" key="3">
    <source>
        <dbReference type="ARBA" id="ARBA00023015"/>
    </source>
</evidence>
<dbReference type="PANTHER" id="PTHR46577:SF1">
    <property type="entry name" value="HTH-TYPE TRANSCRIPTIONAL REGULATORY PROTEIN GABR"/>
    <property type="match status" value="1"/>
</dbReference>
<proteinExistence type="inferred from homology"/>
<comment type="caution">
    <text evidence="7">The sequence shown here is derived from an EMBL/GenBank/DDBJ whole genome shotgun (WGS) entry which is preliminary data.</text>
</comment>
<dbReference type="InterPro" id="IPR015424">
    <property type="entry name" value="PyrdxlP-dep_Trfase"/>
</dbReference>
<dbReference type="Gene3D" id="1.10.10.10">
    <property type="entry name" value="Winged helix-like DNA-binding domain superfamily/Winged helix DNA-binding domain"/>
    <property type="match status" value="1"/>
</dbReference>
<dbReference type="AlphaFoldDB" id="A0A1R1I8C6"/>
<keyword evidence="8" id="KW-1185">Reference proteome</keyword>
<organism evidence="7 8">
    <name type="scientific">Azonexus hydrophilus</name>
    <dbReference type="NCBI Taxonomy" id="418702"/>
    <lineage>
        <taxon>Bacteria</taxon>
        <taxon>Pseudomonadati</taxon>
        <taxon>Pseudomonadota</taxon>
        <taxon>Betaproteobacteria</taxon>
        <taxon>Rhodocyclales</taxon>
        <taxon>Azonexaceae</taxon>
        <taxon>Azonexus</taxon>
    </lineage>
</organism>